<reference evidence="18" key="2">
    <citation type="journal article" date="2021" name="PeerJ">
        <title>Extensive microbial diversity within the chicken gut microbiome revealed by metagenomics and culture.</title>
        <authorList>
            <person name="Gilroy R."/>
            <person name="Ravi A."/>
            <person name="Getino M."/>
            <person name="Pursley I."/>
            <person name="Horton D.L."/>
            <person name="Alikhan N.F."/>
            <person name="Baker D."/>
            <person name="Gharbi K."/>
            <person name="Hall N."/>
            <person name="Watson M."/>
            <person name="Adriaenssens E.M."/>
            <person name="Foster-Nyarko E."/>
            <person name="Jarju S."/>
            <person name="Secka A."/>
            <person name="Antonio M."/>
            <person name="Oren A."/>
            <person name="Chaudhuri R.R."/>
            <person name="La Ragione R."/>
            <person name="Hildebrand F."/>
            <person name="Pallen M.J."/>
        </authorList>
    </citation>
    <scope>NUCLEOTIDE SEQUENCE</scope>
    <source>
        <strain evidence="18">CHK154-7741</strain>
    </source>
</reference>
<dbReference type="Gene3D" id="3.40.50.1220">
    <property type="entry name" value="TPP-binding domain"/>
    <property type="match status" value="1"/>
</dbReference>
<evidence type="ECO:0000256" key="12">
    <source>
        <dbReference type="ARBA" id="ARBA00023304"/>
    </source>
</evidence>
<evidence type="ECO:0000256" key="11">
    <source>
        <dbReference type="ARBA" id="ARBA00023052"/>
    </source>
</evidence>
<keyword evidence="5 14" id="KW-0028">Amino-acid biosynthesis</keyword>
<gene>
    <name evidence="18" type="primary">ilvB</name>
    <name evidence="18" type="ORF">IAD26_04910</name>
</gene>
<sequence>MTGIETQTQKLTGAQIFLECLKKVGVDEIFGYPGGVILTIYEALYNCPEIKHYLVRHEQAAIHAAEGYARVTGKAGVALVTSGPGATNAITGIANAYYDGYPLVVFTGQVGSNQIGNDAFQEADIIGITRPCCKHNYLVKDVKDLSRVIKEAFHIATTGKPGPVVVDMPKDILSASTEFVWPDCVKLPGYNPNYNGHPKQVSKALELLCDAERPVIIAGGGIIASDAMAEVKQLADKLNIPVTNTLMAKGAFPETDERSLGMLGMHGNFWANYAVTNCDVLFAIGTRFNDRITGCLKRFAKDAQIIHVDIDPCSINKNVKIDIPIIGDAKNVMRSMLEEFDSNNYEVNYEVKQSWREQINEWKKKRPAQEKHEGKLSSITVIEKLYEYTKNLDPVICTEVGQHQMWAAQLIKFDKPRRFITSGGLGTMGFGFPAAMGAAVGLKDKLILNIAGDGSIQMNIQELATCVEYKLPVINIIINNGYLGMVRQWQEKLYHKHYSETKISGPDFVKVAEAYGARGFRVTKEEEIIPVLQQAIECKQPVFIDFVVDEYEMVYPWVLAGNPLNKILLSNDCPIN</sequence>
<evidence type="ECO:0000256" key="14">
    <source>
        <dbReference type="RuleBase" id="RU003591"/>
    </source>
</evidence>
<dbReference type="CDD" id="cd02015">
    <property type="entry name" value="TPP_AHAS"/>
    <property type="match status" value="1"/>
</dbReference>
<dbReference type="InterPro" id="IPR045229">
    <property type="entry name" value="TPP_enz"/>
</dbReference>
<dbReference type="Proteomes" id="UP000886748">
    <property type="component" value="Unassembled WGS sequence"/>
</dbReference>
<dbReference type="GO" id="GO:0000287">
    <property type="term" value="F:magnesium ion binding"/>
    <property type="evidence" value="ECO:0007669"/>
    <property type="project" value="UniProtKB-UniRule"/>
</dbReference>
<accession>A0A9D1SRT2</accession>
<keyword evidence="9" id="KW-0274">FAD</keyword>
<keyword evidence="12 14" id="KW-0100">Branched-chain amino acid biosynthesis</keyword>
<evidence type="ECO:0000256" key="6">
    <source>
        <dbReference type="ARBA" id="ARBA00022630"/>
    </source>
</evidence>
<dbReference type="GO" id="GO:0050660">
    <property type="term" value="F:flavin adenine dinucleotide binding"/>
    <property type="evidence" value="ECO:0007669"/>
    <property type="project" value="InterPro"/>
</dbReference>
<dbReference type="Pfam" id="PF00205">
    <property type="entry name" value="TPP_enzyme_M"/>
    <property type="match status" value="1"/>
</dbReference>
<comment type="cofactor">
    <cofactor evidence="14">
        <name>thiamine diphosphate</name>
        <dbReference type="ChEBI" id="CHEBI:58937"/>
    </cofactor>
    <text evidence="14">Binds 1 thiamine pyrophosphate per subunit.</text>
</comment>
<evidence type="ECO:0000256" key="8">
    <source>
        <dbReference type="ARBA" id="ARBA00022723"/>
    </source>
</evidence>
<keyword evidence="6" id="KW-0285">Flavoprotein</keyword>
<dbReference type="FunFam" id="3.40.50.1220:FF:000008">
    <property type="entry name" value="Acetolactate synthase"/>
    <property type="match status" value="1"/>
</dbReference>
<keyword evidence="11 14" id="KW-0786">Thiamine pyrophosphate</keyword>
<dbReference type="InterPro" id="IPR029035">
    <property type="entry name" value="DHS-like_NAD/FAD-binding_dom"/>
</dbReference>
<dbReference type="GO" id="GO:0005948">
    <property type="term" value="C:acetolactate synthase complex"/>
    <property type="evidence" value="ECO:0007669"/>
    <property type="project" value="TreeGrafter"/>
</dbReference>
<evidence type="ECO:0000256" key="1">
    <source>
        <dbReference type="ARBA" id="ARBA00004974"/>
    </source>
</evidence>
<dbReference type="InterPro" id="IPR011766">
    <property type="entry name" value="TPP_enzyme_TPP-bd"/>
</dbReference>
<dbReference type="Gene3D" id="3.40.50.970">
    <property type="match status" value="2"/>
</dbReference>
<evidence type="ECO:0000313" key="18">
    <source>
        <dbReference type="EMBL" id="HIU92456.1"/>
    </source>
</evidence>
<comment type="caution">
    <text evidence="18">The sequence shown here is derived from an EMBL/GenBank/DDBJ whole genome shotgun (WGS) entry which is preliminary data.</text>
</comment>
<dbReference type="GO" id="GO:0030976">
    <property type="term" value="F:thiamine pyrophosphate binding"/>
    <property type="evidence" value="ECO:0007669"/>
    <property type="project" value="UniProtKB-UniRule"/>
</dbReference>
<comment type="pathway">
    <text evidence="2 14">Amino-acid biosynthesis; L-valine biosynthesis; L-valine from pyruvate: step 1/4.</text>
</comment>
<keyword evidence="7 14" id="KW-0808">Transferase</keyword>
<evidence type="ECO:0000256" key="2">
    <source>
        <dbReference type="ARBA" id="ARBA00005025"/>
    </source>
</evidence>
<comment type="catalytic activity">
    <reaction evidence="13 14">
        <text>2 pyruvate + H(+) = (2S)-2-acetolactate + CO2</text>
        <dbReference type="Rhea" id="RHEA:25249"/>
        <dbReference type="ChEBI" id="CHEBI:15361"/>
        <dbReference type="ChEBI" id="CHEBI:15378"/>
        <dbReference type="ChEBI" id="CHEBI:16526"/>
        <dbReference type="ChEBI" id="CHEBI:58476"/>
        <dbReference type="EC" id="2.2.1.6"/>
    </reaction>
</comment>
<evidence type="ECO:0000256" key="7">
    <source>
        <dbReference type="ARBA" id="ARBA00022679"/>
    </source>
</evidence>
<comment type="pathway">
    <text evidence="1 14">Amino-acid biosynthesis; L-isoleucine biosynthesis; L-isoleucine from 2-oxobutanoate: step 1/4.</text>
</comment>
<evidence type="ECO:0000259" key="16">
    <source>
        <dbReference type="Pfam" id="PF02775"/>
    </source>
</evidence>
<dbReference type="InterPro" id="IPR012846">
    <property type="entry name" value="Acetolactate_synth_lsu"/>
</dbReference>
<dbReference type="InterPro" id="IPR012001">
    <property type="entry name" value="Thiamin_PyroP_enz_TPP-bd_dom"/>
</dbReference>
<dbReference type="EMBL" id="DVOD01000034">
    <property type="protein sequence ID" value="HIU92456.1"/>
    <property type="molecule type" value="Genomic_DNA"/>
</dbReference>
<evidence type="ECO:0000256" key="5">
    <source>
        <dbReference type="ARBA" id="ARBA00022605"/>
    </source>
</evidence>
<evidence type="ECO:0000313" key="19">
    <source>
        <dbReference type="Proteomes" id="UP000886748"/>
    </source>
</evidence>
<dbReference type="EC" id="2.2.1.6" evidence="4 14"/>
<keyword evidence="8 14" id="KW-0479">Metal-binding</keyword>
<keyword evidence="10 14" id="KW-0460">Magnesium</keyword>
<dbReference type="Pfam" id="PF02775">
    <property type="entry name" value="TPP_enzyme_C"/>
    <property type="match status" value="1"/>
</dbReference>
<protein>
    <recommendedName>
        <fullName evidence="4 14">Acetolactate synthase</fullName>
        <ecNumber evidence="4 14">2.2.1.6</ecNumber>
    </recommendedName>
</protein>
<dbReference type="InterPro" id="IPR039368">
    <property type="entry name" value="AHAS_TPP"/>
</dbReference>
<dbReference type="PANTHER" id="PTHR18968">
    <property type="entry name" value="THIAMINE PYROPHOSPHATE ENZYMES"/>
    <property type="match status" value="1"/>
</dbReference>
<dbReference type="FunFam" id="3.40.50.970:FF:000007">
    <property type="entry name" value="Acetolactate synthase"/>
    <property type="match status" value="1"/>
</dbReference>
<name>A0A9D1SRT2_9CLOT</name>
<dbReference type="GO" id="GO:0009099">
    <property type="term" value="P:L-valine biosynthetic process"/>
    <property type="evidence" value="ECO:0007669"/>
    <property type="project" value="TreeGrafter"/>
</dbReference>
<feature type="domain" description="Thiamine pyrophosphate enzyme N-terminal TPP-binding" evidence="17">
    <location>
        <begin position="12"/>
        <end position="126"/>
    </location>
</feature>
<feature type="domain" description="Thiamine pyrophosphate enzyme central" evidence="15">
    <location>
        <begin position="201"/>
        <end position="335"/>
    </location>
</feature>
<evidence type="ECO:0000256" key="9">
    <source>
        <dbReference type="ARBA" id="ARBA00022827"/>
    </source>
</evidence>
<dbReference type="FunFam" id="3.40.50.970:FF:000016">
    <property type="entry name" value="Acetolactate synthase"/>
    <property type="match status" value="1"/>
</dbReference>
<dbReference type="SUPFAM" id="SSF52518">
    <property type="entry name" value="Thiamin diphosphate-binding fold (THDP-binding)"/>
    <property type="match status" value="2"/>
</dbReference>
<reference evidence="18" key="1">
    <citation type="submission" date="2020-10" db="EMBL/GenBank/DDBJ databases">
        <authorList>
            <person name="Gilroy R."/>
        </authorList>
    </citation>
    <scope>NUCLEOTIDE SEQUENCE</scope>
    <source>
        <strain evidence="18">CHK154-7741</strain>
    </source>
</reference>
<evidence type="ECO:0000259" key="17">
    <source>
        <dbReference type="Pfam" id="PF02776"/>
    </source>
</evidence>
<comment type="similarity">
    <text evidence="3 14">Belongs to the TPP enzyme family.</text>
</comment>
<dbReference type="CDD" id="cd07035">
    <property type="entry name" value="TPP_PYR_POX_like"/>
    <property type="match status" value="1"/>
</dbReference>
<dbReference type="SUPFAM" id="SSF52467">
    <property type="entry name" value="DHS-like NAD/FAD-binding domain"/>
    <property type="match status" value="1"/>
</dbReference>
<dbReference type="InterPro" id="IPR029061">
    <property type="entry name" value="THDP-binding"/>
</dbReference>
<feature type="domain" description="Thiamine pyrophosphate enzyme TPP-binding" evidence="16">
    <location>
        <begin position="400"/>
        <end position="546"/>
    </location>
</feature>
<evidence type="ECO:0000256" key="10">
    <source>
        <dbReference type="ARBA" id="ARBA00022842"/>
    </source>
</evidence>
<dbReference type="PANTHER" id="PTHR18968:SF13">
    <property type="entry name" value="ACETOLACTATE SYNTHASE CATALYTIC SUBUNIT, MITOCHONDRIAL"/>
    <property type="match status" value="1"/>
</dbReference>
<dbReference type="GO" id="GO:0009097">
    <property type="term" value="P:isoleucine biosynthetic process"/>
    <property type="evidence" value="ECO:0007669"/>
    <property type="project" value="TreeGrafter"/>
</dbReference>
<dbReference type="InterPro" id="IPR012000">
    <property type="entry name" value="Thiamin_PyroP_enz_cen_dom"/>
</dbReference>
<dbReference type="AlphaFoldDB" id="A0A9D1SRT2"/>
<organism evidence="18 19">
    <name type="scientific">Candidatus Limenecus avicola</name>
    <dbReference type="NCBI Taxonomy" id="2840847"/>
    <lineage>
        <taxon>Bacteria</taxon>
        <taxon>Bacillati</taxon>
        <taxon>Bacillota</taxon>
        <taxon>Clostridia</taxon>
        <taxon>Eubacteriales</taxon>
        <taxon>Clostridiaceae</taxon>
        <taxon>Clostridiaceae incertae sedis</taxon>
        <taxon>Candidatus Limenecus</taxon>
    </lineage>
</organism>
<dbReference type="NCBIfam" id="TIGR00118">
    <property type="entry name" value="acolac_lg"/>
    <property type="match status" value="1"/>
</dbReference>
<evidence type="ECO:0000256" key="4">
    <source>
        <dbReference type="ARBA" id="ARBA00013145"/>
    </source>
</evidence>
<evidence type="ECO:0000256" key="3">
    <source>
        <dbReference type="ARBA" id="ARBA00007812"/>
    </source>
</evidence>
<proteinExistence type="inferred from homology"/>
<dbReference type="GO" id="GO:0003984">
    <property type="term" value="F:acetolactate synthase activity"/>
    <property type="evidence" value="ECO:0007669"/>
    <property type="project" value="UniProtKB-EC"/>
</dbReference>
<dbReference type="Pfam" id="PF02776">
    <property type="entry name" value="TPP_enzyme_N"/>
    <property type="match status" value="1"/>
</dbReference>
<comment type="cofactor">
    <cofactor evidence="14">
        <name>Mg(2+)</name>
        <dbReference type="ChEBI" id="CHEBI:18420"/>
    </cofactor>
    <text evidence="14">Binds 1 Mg(2+) ion per subunit.</text>
</comment>
<evidence type="ECO:0000256" key="13">
    <source>
        <dbReference type="ARBA" id="ARBA00048670"/>
    </source>
</evidence>
<evidence type="ECO:0000259" key="15">
    <source>
        <dbReference type="Pfam" id="PF00205"/>
    </source>
</evidence>